<dbReference type="Gene3D" id="2.40.50.100">
    <property type="match status" value="1"/>
</dbReference>
<dbReference type="PANTHER" id="PTHR30386">
    <property type="entry name" value="MEMBRANE FUSION SUBUNIT OF EMRAB-TOLC MULTIDRUG EFFLUX PUMP"/>
    <property type="match status" value="1"/>
</dbReference>
<dbReference type="EMBL" id="FTPD01000067">
    <property type="protein sequence ID" value="SIT59264.1"/>
    <property type="molecule type" value="Genomic_DNA"/>
</dbReference>
<dbReference type="PRINTS" id="PR01490">
    <property type="entry name" value="RTXTOXIND"/>
</dbReference>
<evidence type="ECO:0000256" key="10">
    <source>
        <dbReference type="SAM" id="Coils"/>
    </source>
</evidence>
<dbReference type="Gene3D" id="2.40.30.170">
    <property type="match status" value="1"/>
</dbReference>
<reference evidence="15" key="1">
    <citation type="submission" date="2017-01" db="EMBL/GenBank/DDBJ databases">
        <authorList>
            <person name="Brunel B."/>
        </authorList>
    </citation>
    <scope>NUCLEOTIDE SEQUENCE [LARGE SCALE GENOMIC DNA]</scope>
</reference>
<dbReference type="GO" id="GO:0009306">
    <property type="term" value="P:protein secretion"/>
    <property type="evidence" value="ECO:0007669"/>
    <property type="project" value="InterPro"/>
</dbReference>
<dbReference type="RefSeq" id="WP_077382721.1">
    <property type="nucleotide sequence ID" value="NZ_FTPD01000067.1"/>
</dbReference>
<dbReference type="InterPro" id="IPR050739">
    <property type="entry name" value="MFP"/>
</dbReference>
<dbReference type="STRING" id="1631249.BQ8794_70194"/>
<keyword evidence="3 9" id="KW-0813">Transport</keyword>
<dbReference type="Proteomes" id="UP000188388">
    <property type="component" value="Unassembled WGS sequence"/>
</dbReference>
<comment type="subcellular location">
    <subcellularLocation>
        <location evidence="1 9">Cell inner membrane</location>
        <topology evidence="1 9">Single-pass membrane protein</topology>
    </subcellularLocation>
</comment>
<evidence type="ECO:0000256" key="5">
    <source>
        <dbReference type="ARBA" id="ARBA00022519"/>
    </source>
</evidence>
<dbReference type="PROSITE" id="PS00543">
    <property type="entry name" value="HLYD_FAMILY"/>
    <property type="match status" value="1"/>
</dbReference>
<dbReference type="InterPro" id="IPR058982">
    <property type="entry name" value="Beta-barrel_AprE"/>
</dbReference>
<evidence type="ECO:0000256" key="8">
    <source>
        <dbReference type="ARBA" id="ARBA00023136"/>
    </source>
</evidence>
<evidence type="ECO:0000313" key="15">
    <source>
        <dbReference type="Proteomes" id="UP000188388"/>
    </source>
</evidence>
<evidence type="ECO:0000259" key="13">
    <source>
        <dbReference type="Pfam" id="PF26002"/>
    </source>
</evidence>
<feature type="region of interest" description="Disordered" evidence="11">
    <location>
        <begin position="1"/>
        <end position="23"/>
    </location>
</feature>
<dbReference type="InterPro" id="IPR010129">
    <property type="entry name" value="T1SS_HlyD"/>
</dbReference>
<keyword evidence="15" id="KW-1185">Reference proteome</keyword>
<dbReference type="SUPFAM" id="SSF111369">
    <property type="entry name" value="HlyD-like secretion proteins"/>
    <property type="match status" value="1"/>
</dbReference>
<comment type="similarity">
    <text evidence="2 9">Belongs to the membrane fusion protein (MFP) (TC 8.A.1) family.</text>
</comment>
<dbReference type="PANTHER" id="PTHR30386:SF17">
    <property type="entry name" value="ALKALINE PROTEASE SECRETION PROTEIN APRE"/>
    <property type="match status" value="1"/>
</dbReference>
<evidence type="ECO:0000313" key="14">
    <source>
        <dbReference type="EMBL" id="SIT59264.1"/>
    </source>
</evidence>
<feature type="compositionally biased region" description="Polar residues" evidence="11">
    <location>
        <begin position="1"/>
        <end position="11"/>
    </location>
</feature>
<keyword evidence="7" id="KW-1133">Transmembrane helix</keyword>
<dbReference type="Pfam" id="PF25994">
    <property type="entry name" value="HH_AprE"/>
    <property type="match status" value="1"/>
</dbReference>
<keyword evidence="4 9" id="KW-1003">Cell membrane</keyword>
<dbReference type="InterPro" id="IPR058781">
    <property type="entry name" value="HH_AprE-like"/>
</dbReference>
<name>A0A1R3VH80_9HYPH</name>
<evidence type="ECO:0000256" key="1">
    <source>
        <dbReference type="ARBA" id="ARBA00004377"/>
    </source>
</evidence>
<evidence type="ECO:0000256" key="2">
    <source>
        <dbReference type="ARBA" id="ARBA00009477"/>
    </source>
</evidence>
<dbReference type="NCBIfam" id="TIGR01843">
    <property type="entry name" value="type_I_hlyD"/>
    <property type="match status" value="1"/>
</dbReference>
<feature type="domain" description="AprE-like beta-barrel" evidence="13">
    <location>
        <begin position="339"/>
        <end position="428"/>
    </location>
</feature>
<keyword evidence="6" id="KW-0812">Transmembrane</keyword>
<keyword evidence="8" id="KW-0472">Membrane</keyword>
<sequence>MLEPAQSSRPTHSALRKSAPTSGENDGIGANVLLGLSVSALLVGGVGVWAAKTTLAGAVIAAGTVVVESNVKKVQHQEGGIVGEILVREGDRVKAGEVVLRLDGTMTRANLQIIRKQLDRTVARLARLDAERLGLSEMKLPASLEMRVSEPEMAVLAAGERALFESRSRSLASRKGQIETRAGQFERQIEGLKAQQRSVEKSLALVRDDLVAIEGLHEKKIVSMERLTNLRLEVSRLEGEGGRLAAAIAEIAGKISETRLQILTLEEETRKEATTDLREAEGEEAELVERKIVAEDQLARIDVRAPQSGIVQELAVHTVGGVIGTGETVMLIVPAADGLVVDARIAPASIDDVEPGHPVSIRFSAFDANTTPECKGIVKRVSADLIKDVDAKLDYFIARVAIHDEKACLPGPRRLSPGMPAEVHIQTGERSVWSYLMKPLSDQFSRTFRE</sequence>
<dbReference type="GO" id="GO:0005886">
    <property type="term" value="C:plasma membrane"/>
    <property type="evidence" value="ECO:0007669"/>
    <property type="project" value="UniProtKB-SubCell"/>
</dbReference>
<evidence type="ECO:0000256" key="9">
    <source>
        <dbReference type="RuleBase" id="RU365093"/>
    </source>
</evidence>
<protein>
    <recommendedName>
        <fullName evidence="9">Membrane fusion protein (MFP) family protein</fullName>
    </recommendedName>
</protein>
<feature type="domain" description="AprE-like long alpha-helical hairpin" evidence="12">
    <location>
        <begin position="108"/>
        <end position="297"/>
    </location>
</feature>
<dbReference type="InterPro" id="IPR006144">
    <property type="entry name" value="Secretion_HlyD_CS"/>
</dbReference>
<keyword evidence="5 9" id="KW-0997">Cell inner membrane</keyword>
<evidence type="ECO:0000256" key="11">
    <source>
        <dbReference type="SAM" id="MobiDB-lite"/>
    </source>
</evidence>
<proteinExistence type="inferred from homology"/>
<accession>A0A1R3VH80</accession>
<dbReference type="Pfam" id="PF26002">
    <property type="entry name" value="Beta-barrel_AprE"/>
    <property type="match status" value="1"/>
</dbReference>
<organism evidence="14 15">
    <name type="scientific">Mesorhizobium prunaredense</name>
    <dbReference type="NCBI Taxonomy" id="1631249"/>
    <lineage>
        <taxon>Bacteria</taxon>
        <taxon>Pseudomonadati</taxon>
        <taxon>Pseudomonadota</taxon>
        <taxon>Alphaproteobacteria</taxon>
        <taxon>Hyphomicrobiales</taxon>
        <taxon>Phyllobacteriaceae</taxon>
        <taxon>Mesorhizobium</taxon>
    </lineage>
</organism>
<evidence type="ECO:0000256" key="7">
    <source>
        <dbReference type="ARBA" id="ARBA00022989"/>
    </source>
</evidence>
<evidence type="ECO:0000256" key="3">
    <source>
        <dbReference type="ARBA" id="ARBA00022448"/>
    </source>
</evidence>
<dbReference type="AlphaFoldDB" id="A0A1R3VH80"/>
<gene>
    <name evidence="14" type="primary">prsE</name>
    <name evidence="14" type="ORF">BQ8794_70194</name>
</gene>
<evidence type="ECO:0000259" key="12">
    <source>
        <dbReference type="Pfam" id="PF25994"/>
    </source>
</evidence>
<evidence type="ECO:0000256" key="4">
    <source>
        <dbReference type="ARBA" id="ARBA00022475"/>
    </source>
</evidence>
<evidence type="ECO:0000256" key="6">
    <source>
        <dbReference type="ARBA" id="ARBA00022692"/>
    </source>
</evidence>
<keyword evidence="10" id="KW-0175">Coiled coil</keyword>
<feature type="coiled-coil region" evidence="10">
    <location>
        <begin position="263"/>
        <end position="297"/>
    </location>
</feature>